<keyword evidence="3" id="KW-1185">Reference proteome</keyword>
<feature type="chain" id="PRO_5012730111" evidence="1">
    <location>
        <begin position="22"/>
        <end position="267"/>
    </location>
</feature>
<proteinExistence type="predicted"/>
<dbReference type="STRING" id="159449.B4N89_27200"/>
<keyword evidence="1" id="KW-0732">Signal</keyword>
<dbReference type="AlphaFoldDB" id="A0A1T3P560"/>
<evidence type="ECO:0000256" key="1">
    <source>
        <dbReference type="SAM" id="SignalP"/>
    </source>
</evidence>
<dbReference type="SUPFAM" id="SSF53807">
    <property type="entry name" value="Helical backbone' metal receptor"/>
    <property type="match status" value="1"/>
</dbReference>
<gene>
    <name evidence="2" type="ORF">B4N89_27200</name>
</gene>
<dbReference type="RefSeq" id="WP_078978415.1">
    <property type="nucleotide sequence ID" value="NZ_MWQN01000001.1"/>
</dbReference>
<evidence type="ECO:0000313" key="2">
    <source>
        <dbReference type="EMBL" id="OPC84122.1"/>
    </source>
</evidence>
<name>A0A1T3P560_9ACTN</name>
<dbReference type="InterPro" id="IPR006127">
    <property type="entry name" value="ZnuA-like"/>
</dbReference>
<evidence type="ECO:0000313" key="3">
    <source>
        <dbReference type="Proteomes" id="UP000190037"/>
    </source>
</evidence>
<protein>
    <submittedName>
        <fullName evidence="2">ABC transporter substrate-binding protein</fullName>
    </submittedName>
</protein>
<dbReference type="Proteomes" id="UP000190037">
    <property type="component" value="Unassembled WGS sequence"/>
</dbReference>
<sequence>MARIRVRFISLLALSVGLALTATGCGDDSSDDKGGGKGSGKKGPAVVVTTTWEGAFAKAAGAENIKVIVPSSVQHAPDYDPKPSDLAAVADADFVLYAPFEPYAKKIKDAAGSKARLVEVGLDNDADNVTAEVTRLADLFGTQTAATTWNAAFRTEYDTLRNDLKGAWPGGKAPAVVAQVFSVWAAKLAGVEVRGTYGPEAVAASQLSDLAKKAPALVLDNAHMTTGKVLPDSGARQVEIVNYPGKDLDLLPVYRDAASTLRKAMGG</sequence>
<dbReference type="PROSITE" id="PS51257">
    <property type="entry name" value="PROKAR_LIPOPROTEIN"/>
    <property type="match status" value="1"/>
</dbReference>
<accession>A0A1T3P560</accession>
<dbReference type="Gene3D" id="3.40.50.1980">
    <property type="entry name" value="Nitrogenase molybdenum iron protein domain"/>
    <property type="match status" value="1"/>
</dbReference>
<dbReference type="EMBL" id="MWQN01000001">
    <property type="protein sequence ID" value="OPC84122.1"/>
    <property type="molecule type" value="Genomic_DNA"/>
</dbReference>
<feature type="signal peptide" evidence="1">
    <location>
        <begin position="1"/>
        <end position="21"/>
    </location>
</feature>
<reference evidence="2 3" key="1">
    <citation type="submission" date="2017-03" db="EMBL/GenBank/DDBJ databases">
        <title>Draft genome sequence of Streptomyces scabrisporus NF3, endophyte isolated from Amphipterygium adstringens.</title>
        <authorList>
            <person name="Vazquez M."/>
            <person name="Ceapa C.D."/>
            <person name="Rodriguez Luna D."/>
            <person name="Sanchez Esquivel S."/>
        </authorList>
    </citation>
    <scope>NUCLEOTIDE SEQUENCE [LARGE SCALE GENOMIC DNA]</scope>
    <source>
        <strain evidence="2 3">NF3</strain>
    </source>
</reference>
<comment type="caution">
    <text evidence="2">The sequence shown here is derived from an EMBL/GenBank/DDBJ whole genome shotgun (WGS) entry which is preliminary data.</text>
</comment>
<organism evidence="2 3">
    <name type="scientific">Embleya scabrispora</name>
    <dbReference type="NCBI Taxonomy" id="159449"/>
    <lineage>
        <taxon>Bacteria</taxon>
        <taxon>Bacillati</taxon>
        <taxon>Actinomycetota</taxon>
        <taxon>Actinomycetes</taxon>
        <taxon>Kitasatosporales</taxon>
        <taxon>Streptomycetaceae</taxon>
        <taxon>Embleya</taxon>
    </lineage>
</organism>
<dbReference type="Pfam" id="PF01297">
    <property type="entry name" value="ZnuA"/>
    <property type="match status" value="1"/>
</dbReference>
<dbReference type="OrthoDB" id="1951467at2"/>